<dbReference type="Proteomes" id="UP001589788">
    <property type="component" value="Unassembled WGS sequence"/>
</dbReference>
<protein>
    <submittedName>
        <fullName evidence="3">ABC transporter substrate-binding protein</fullName>
    </submittedName>
</protein>
<dbReference type="Gene3D" id="3.10.105.10">
    <property type="entry name" value="Dipeptide-binding Protein, Domain 3"/>
    <property type="match status" value="1"/>
</dbReference>
<dbReference type="Gene3D" id="3.90.76.10">
    <property type="entry name" value="Dipeptide-binding Protein, Domain 1"/>
    <property type="match status" value="1"/>
</dbReference>
<accession>A0ABV6C7M8</accession>
<dbReference type="InterPro" id="IPR000914">
    <property type="entry name" value="SBP_5_dom"/>
</dbReference>
<evidence type="ECO:0000259" key="2">
    <source>
        <dbReference type="Pfam" id="PF00496"/>
    </source>
</evidence>
<sequence length="598" mass="61445">MSRPTPPARAGGRGHPILRRGLPWLAAGLAAALAALVGALGLLGGRAAPAPLAPTDAVVRNATVTIDLPSLPSTLDPWAPDAGPLVGAILQNVWPGVYDLAPGLRPQLAPGLVQSAEVVGVDPQVVVYHLNPKAVWSDGVPIRADVFVALWQHLRADAGYDDIASVQGSDDGLTVTVTFQTPDAAWPALFDLLPPVPALGGTGWQDALAPGGPAVEVSGGPFEVASFEPGRQLVLVKNPDWWGPQPALARVILDAVPSATQAVAQVDQGSAQAASPDPFDLALLDAASSAPAVHSTEAISPTTLQLVFDTLQGPTAELPVRAAIAHLVDRPALVQRFLDPLDPSAGVQQNFFFVGGQAGYQDDGAAYAQPDPTQAAADLQAAGLTRSPNGPWELGGQPLVLTLTWASGDPWAAQFAQAIAGELEADGFAIRAQPVAAASLAGHLQPGGTWDLAVASVPTPAFPSLLDPLYSTQAAPVAGSALTDWSGFDDPRVDRLLDQAASQLNQVQAQALTNQADRLLWAELPALPLASVPRLALWSASLQGLTLDPGGGGILDDLAGWQLLRPTALPEVAAGRPRATAHPAPAADARSRGSGPAR</sequence>
<name>A0ABV6C7M8_9ACTN</name>
<proteinExistence type="predicted"/>
<gene>
    <name evidence="3" type="ORF">ACFFRE_09210</name>
</gene>
<feature type="compositionally biased region" description="Low complexity" evidence="1">
    <location>
        <begin position="573"/>
        <end position="588"/>
    </location>
</feature>
<evidence type="ECO:0000313" key="4">
    <source>
        <dbReference type="Proteomes" id="UP001589788"/>
    </source>
</evidence>
<dbReference type="PANTHER" id="PTHR30290:SF65">
    <property type="entry name" value="MONOACYL PHOSPHATIDYLINOSITOL TETRAMANNOSIDE-BINDING PROTEIN LPQW-RELATED"/>
    <property type="match status" value="1"/>
</dbReference>
<reference evidence="3 4" key="1">
    <citation type="submission" date="2024-09" db="EMBL/GenBank/DDBJ databases">
        <authorList>
            <person name="Sun Q."/>
            <person name="Mori K."/>
        </authorList>
    </citation>
    <scope>NUCLEOTIDE SEQUENCE [LARGE SCALE GENOMIC DNA]</scope>
    <source>
        <strain evidence="3 4">JCM 15389</strain>
    </source>
</reference>
<dbReference type="InterPro" id="IPR030678">
    <property type="entry name" value="Peptide/Ni-bd"/>
</dbReference>
<evidence type="ECO:0000313" key="3">
    <source>
        <dbReference type="EMBL" id="MFC0082319.1"/>
    </source>
</evidence>
<dbReference type="SUPFAM" id="SSF53850">
    <property type="entry name" value="Periplasmic binding protein-like II"/>
    <property type="match status" value="1"/>
</dbReference>
<dbReference type="PIRSF" id="PIRSF002741">
    <property type="entry name" value="MppA"/>
    <property type="match status" value="1"/>
</dbReference>
<dbReference type="Gene3D" id="3.40.190.10">
    <property type="entry name" value="Periplasmic binding protein-like II"/>
    <property type="match status" value="1"/>
</dbReference>
<feature type="domain" description="Solute-binding protein family 5" evidence="2">
    <location>
        <begin position="108"/>
        <end position="458"/>
    </location>
</feature>
<keyword evidence="4" id="KW-1185">Reference proteome</keyword>
<dbReference type="PANTHER" id="PTHR30290">
    <property type="entry name" value="PERIPLASMIC BINDING COMPONENT OF ABC TRANSPORTER"/>
    <property type="match status" value="1"/>
</dbReference>
<dbReference type="PROSITE" id="PS51318">
    <property type="entry name" value="TAT"/>
    <property type="match status" value="1"/>
</dbReference>
<comment type="caution">
    <text evidence="3">The sequence shown here is derived from an EMBL/GenBank/DDBJ whole genome shotgun (WGS) entry which is preliminary data.</text>
</comment>
<dbReference type="RefSeq" id="WP_377789864.1">
    <property type="nucleotide sequence ID" value="NZ_JBHLYQ010000089.1"/>
</dbReference>
<dbReference type="Pfam" id="PF00496">
    <property type="entry name" value="SBP_bac_5"/>
    <property type="match status" value="1"/>
</dbReference>
<feature type="region of interest" description="Disordered" evidence="1">
    <location>
        <begin position="572"/>
        <end position="598"/>
    </location>
</feature>
<dbReference type="InterPro" id="IPR006311">
    <property type="entry name" value="TAT_signal"/>
</dbReference>
<dbReference type="InterPro" id="IPR039424">
    <property type="entry name" value="SBP_5"/>
</dbReference>
<evidence type="ECO:0000256" key="1">
    <source>
        <dbReference type="SAM" id="MobiDB-lite"/>
    </source>
</evidence>
<dbReference type="EMBL" id="JBHLYQ010000089">
    <property type="protein sequence ID" value="MFC0082319.1"/>
    <property type="molecule type" value="Genomic_DNA"/>
</dbReference>
<organism evidence="3 4">
    <name type="scientific">Aciditerrimonas ferrireducens</name>
    <dbReference type="NCBI Taxonomy" id="667306"/>
    <lineage>
        <taxon>Bacteria</taxon>
        <taxon>Bacillati</taxon>
        <taxon>Actinomycetota</taxon>
        <taxon>Acidimicrobiia</taxon>
        <taxon>Acidimicrobiales</taxon>
        <taxon>Acidimicrobiaceae</taxon>
        <taxon>Aciditerrimonas</taxon>
    </lineage>
</organism>